<reference evidence="2" key="2">
    <citation type="journal article" date="2013" name="PLoS ONE">
        <title>Genome implosion elicits host-confinement in Alcaligenaceae: evidence from the comparative genomics of Tetrathiobacter kashmirensis, a pathogen in the making.</title>
        <authorList>
            <person name="Ghosh W."/>
            <person name="Alam M."/>
            <person name="Roy C."/>
            <person name="Pyne P."/>
            <person name="George A."/>
            <person name="Chakraborty R."/>
            <person name="Majumder S."/>
            <person name="Agarwal A."/>
            <person name="Chakraborty S."/>
            <person name="Majumdar S."/>
            <person name="Gupta S.K."/>
        </authorList>
    </citation>
    <scope>NUCLEOTIDE SEQUENCE [LARGE SCALE GENOMIC DNA]</scope>
    <source>
        <strain evidence="2">WT001</strain>
    </source>
</reference>
<dbReference type="AlphaFoldDB" id="I3UEL2"/>
<protein>
    <submittedName>
        <fullName evidence="1">Uncharacterized protein</fullName>
    </submittedName>
</protein>
<proteinExistence type="predicted"/>
<name>I3UEL2_ADVKW</name>
<sequence>MAPDKGPGAASVRREPATPFQLDVSIRRQLPVARHGFTLDVAFSARTRRIVIQGRPVLAKA</sequence>
<organism evidence="1 2">
    <name type="scientific">Advenella kashmirensis (strain DSM 17095 / LMG 22695 / WT001)</name>
    <name type="common">Tetrathiobacter kashmirensis</name>
    <dbReference type="NCBI Taxonomy" id="1036672"/>
    <lineage>
        <taxon>Bacteria</taxon>
        <taxon>Pseudomonadati</taxon>
        <taxon>Pseudomonadota</taxon>
        <taxon>Betaproteobacteria</taxon>
        <taxon>Burkholderiales</taxon>
        <taxon>Alcaligenaceae</taxon>
    </lineage>
</organism>
<evidence type="ECO:0000313" key="2">
    <source>
        <dbReference type="Proteomes" id="UP000005267"/>
    </source>
</evidence>
<dbReference type="HOGENOM" id="CLU_2912095_0_0_4"/>
<keyword evidence="2" id="KW-1185">Reference proteome</keyword>
<dbReference type="KEGG" id="aka:TKWG_17810"/>
<dbReference type="Proteomes" id="UP000005267">
    <property type="component" value="Chromosome"/>
</dbReference>
<accession>I3UEL2</accession>
<reference evidence="1 2" key="1">
    <citation type="journal article" date="2011" name="J. Bacteriol.">
        <title>Whole-genome shotgun sequencing of the sulfur-oxidizing chemoautotroph Tetrathiobacter kashmirensis.</title>
        <authorList>
            <person name="Ghosh W."/>
            <person name="George A."/>
            <person name="Agarwal A."/>
            <person name="Raj P."/>
            <person name="Alam M."/>
            <person name="Pyne P."/>
            <person name="Das Gupta S.K."/>
        </authorList>
    </citation>
    <scope>NUCLEOTIDE SEQUENCE [LARGE SCALE GENOMIC DNA]</scope>
    <source>
        <strain evidence="1 2">WT001</strain>
    </source>
</reference>
<evidence type="ECO:0000313" key="1">
    <source>
        <dbReference type="EMBL" id="AFK63450.1"/>
    </source>
</evidence>
<dbReference type="EMBL" id="CP003555">
    <property type="protein sequence ID" value="AFK63450.1"/>
    <property type="molecule type" value="Genomic_DNA"/>
</dbReference>
<dbReference type="STRING" id="1036672.TKWG_17810"/>
<gene>
    <name evidence="1" type="ordered locus">TKWG_17810</name>
</gene>